<organism evidence="1 2">
    <name type="scientific">Daphnia magna</name>
    <dbReference type="NCBI Taxonomy" id="35525"/>
    <lineage>
        <taxon>Eukaryota</taxon>
        <taxon>Metazoa</taxon>
        <taxon>Ecdysozoa</taxon>
        <taxon>Arthropoda</taxon>
        <taxon>Crustacea</taxon>
        <taxon>Branchiopoda</taxon>
        <taxon>Diplostraca</taxon>
        <taxon>Cladocera</taxon>
        <taxon>Anomopoda</taxon>
        <taxon>Daphniidae</taxon>
        <taxon>Daphnia</taxon>
    </lineage>
</organism>
<proteinExistence type="predicted"/>
<sequence>MPQWKHNPPCKAHTILSQMFADGKIDPATTAKAAFSFHPEFAKFTMPVFYNNFRQLRQLHGLELKNSEKSSSSALSCLEDTANSSSTSSLIVSRKRLRDDQESDLNEEIEDLDSRIIHQNQPVLVAVYKDHSLAEIVSICVTLPSGVTDIRFTLDGTGPATTFATITYTWPQVMFDIEGLFASAIKKKTMTVEHPKIIALKLELENNRQHIDRKPQGSMEISLPIPVKTDPNTVNYKLAKGTDGVIVLMADLCAFHRSYTAIKPEFKCDFEEF</sequence>
<evidence type="ECO:0000313" key="2">
    <source>
        <dbReference type="Proteomes" id="UP001234178"/>
    </source>
</evidence>
<name>A0ABR0APG8_9CRUS</name>
<dbReference type="EMBL" id="JAOYFB010000038">
    <property type="protein sequence ID" value="KAK4027024.1"/>
    <property type="molecule type" value="Genomic_DNA"/>
</dbReference>
<accession>A0ABR0APG8</accession>
<reference evidence="1 2" key="1">
    <citation type="journal article" date="2023" name="Nucleic Acids Res.">
        <title>The hologenome of Daphnia magna reveals possible DNA methylation and microbiome-mediated evolution of the host genome.</title>
        <authorList>
            <person name="Chaturvedi A."/>
            <person name="Li X."/>
            <person name="Dhandapani V."/>
            <person name="Marshall H."/>
            <person name="Kissane S."/>
            <person name="Cuenca-Cambronero M."/>
            <person name="Asole G."/>
            <person name="Calvet F."/>
            <person name="Ruiz-Romero M."/>
            <person name="Marangio P."/>
            <person name="Guigo R."/>
            <person name="Rago D."/>
            <person name="Mirbahai L."/>
            <person name="Eastwood N."/>
            <person name="Colbourne J.K."/>
            <person name="Zhou J."/>
            <person name="Mallon E."/>
            <person name="Orsini L."/>
        </authorList>
    </citation>
    <scope>NUCLEOTIDE SEQUENCE [LARGE SCALE GENOMIC DNA]</scope>
    <source>
        <strain evidence="1">LRV0_1</strain>
    </source>
</reference>
<gene>
    <name evidence="1" type="ORF">OUZ56_016042</name>
</gene>
<comment type="caution">
    <text evidence="1">The sequence shown here is derived from an EMBL/GenBank/DDBJ whole genome shotgun (WGS) entry which is preliminary data.</text>
</comment>
<dbReference type="Proteomes" id="UP001234178">
    <property type="component" value="Unassembled WGS sequence"/>
</dbReference>
<evidence type="ECO:0000313" key="1">
    <source>
        <dbReference type="EMBL" id="KAK4027024.1"/>
    </source>
</evidence>
<protein>
    <submittedName>
        <fullName evidence="1">Uncharacterized protein</fullName>
    </submittedName>
</protein>
<keyword evidence="2" id="KW-1185">Reference proteome</keyword>